<dbReference type="AlphaFoldDB" id="G7YKD1"/>
<feature type="domain" description="CCHC-type" evidence="2">
    <location>
        <begin position="105"/>
        <end position="119"/>
    </location>
</feature>
<dbReference type="InterPro" id="IPR036378">
    <property type="entry name" value="FAS1_dom_sf"/>
</dbReference>
<dbReference type="PROSITE" id="PS50213">
    <property type="entry name" value="FAS1"/>
    <property type="match status" value="2"/>
</dbReference>
<dbReference type="Pfam" id="PF00098">
    <property type="entry name" value="zf-CCHC"/>
    <property type="match status" value="1"/>
</dbReference>
<keyword evidence="5" id="KW-1185">Reference proteome</keyword>
<evidence type="ECO:0000313" key="5">
    <source>
        <dbReference type="Proteomes" id="UP000008909"/>
    </source>
</evidence>
<proteinExistence type="predicted"/>
<dbReference type="SUPFAM" id="SSF57756">
    <property type="entry name" value="Retrovirus zinc finger-like domains"/>
    <property type="match status" value="1"/>
</dbReference>
<feature type="domain" description="FAS1" evidence="3">
    <location>
        <begin position="475"/>
        <end position="601"/>
    </location>
</feature>
<dbReference type="InterPro" id="IPR001878">
    <property type="entry name" value="Znf_CCHC"/>
</dbReference>
<evidence type="ECO:0000259" key="2">
    <source>
        <dbReference type="PROSITE" id="PS50158"/>
    </source>
</evidence>
<keyword evidence="1" id="KW-0479">Metal-binding</keyword>
<dbReference type="SMART" id="SM00554">
    <property type="entry name" value="FAS1"/>
    <property type="match status" value="2"/>
</dbReference>
<evidence type="ECO:0000256" key="1">
    <source>
        <dbReference type="PROSITE-ProRule" id="PRU00047"/>
    </source>
</evidence>
<dbReference type="GO" id="GO:0030198">
    <property type="term" value="P:extracellular matrix organization"/>
    <property type="evidence" value="ECO:0007669"/>
    <property type="project" value="TreeGrafter"/>
</dbReference>
<dbReference type="InterPro" id="IPR050904">
    <property type="entry name" value="Adhesion/Biosynth-related"/>
</dbReference>
<dbReference type="Pfam" id="PF02469">
    <property type="entry name" value="Fasciclin"/>
    <property type="match status" value="2"/>
</dbReference>
<keyword evidence="1" id="KW-0862">Zinc</keyword>
<dbReference type="SMART" id="SM00343">
    <property type="entry name" value="ZnF_C2HC"/>
    <property type="match status" value="1"/>
</dbReference>
<keyword evidence="1" id="KW-0863">Zinc-finger</keyword>
<evidence type="ECO:0000259" key="3">
    <source>
        <dbReference type="PROSITE" id="PS50213"/>
    </source>
</evidence>
<dbReference type="SUPFAM" id="SSF82153">
    <property type="entry name" value="FAS1 domain"/>
    <property type="match status" value="3"/>
</dbReference>
<dbReference type="Gene3D" id="2.30.180.10">
    <property type="entry name" value="FAS1 domain"/>
    <property type="match status" value="2"/>
</dbReference>
<dbReference type="EMBL" id="DF143489">
    <property type="protein sequence ID" value="GAA53413.1"/>
    <property type="molecule type" value="Genomic_DNA"/>
</dbReference>
<dbReference type="PANTHER" id="PTHR10900:SF114">
    <property type="entry name" value="FAS1 DOMAIN-CONTAINING PROTEIN"/>
    <property type="match status" value="1"/>
</dbReference>
<dbReference type="GO" id="GO:0031012">
    <property type="term" value="C:extracellular matrix"/>
    <property type="evidence" value="ECO:0007669"/>
    <property type="project" value="TreeGrafter"/>
</dbReference>
<sequence>MAPRCDPTVFFASLQQSLDRALPGLDGASRHQLLSDQFVEATGQLSVERLVHLARELAEAPLATFQSQENGEHSTVEDLKNKVDQLTEQLAAVKTESRRHARTSRCYKCGLPGHWKNQCSRTRPLVHNKILEYSSFSGWIAISALTQATTQAVIEIDGKRELRLIVTGAGVSLGRRGNQAERRLCALAAREVGGYRLQIDGLSMHSIRLGDKSVQQTFLISPDIGQRILRADFLKSTDAVIDLKQGKLVTSCGAVNLEGYPSTDVSNMHVRKLRSCKVPSVQSMVKEYSELFTGDEDPFGFCPWIEHEIPLSSERFRPYGPRVYYKNFSSQVGIANAWSISIVMKLRNEGRRYSQGKVIKHSETPFVVHGFKAGNHFRSSSLDTLNEGYVFLALSRRFPGVVNTDGTQATNRLHAFLLTSGMGNGRRVMYTFVESEGFVPISILFGFNRYVYDCCPGYSKSDIIPNQCVQRDSTWKDLIKFLEDNGNPDTARALKENTAIQDLQAKPSQKVYTVFVPQNDEDIKNAELDYTGRDNSARNLVTLGRHYSPSFINGAKIPNENSVDLKITSYSSGLTFVECRMLMSTDHETTNGLIHYTDGALPATGKYPSVMDRLQAESDISNFVRALPSDTKNALSRRDSREFYTVFAPTNDAWNDAVKRLGPGESVATLANHHVLNKMICSGAIIQESSDVGPTQAADYIKLTLTSDGNPAVLDACNQQIPFVKKDLMSKTGVVHVIERAATSLLSLSLSEAINCIAQGPQHKLSQSAREIKDCDLVRNSKANVILMPDEEAFKCTKYKCQVYAHHMLTDKLMKQPSKFNGFGQEYRFKTDYRAPNGEHPPVFSHYITGRDGRRLSFNAAQTKNRKPMIFRDGVIYPVQKINFSPDKNMIKVIENEPNMTRIAEKIRSTGLQQEFVKMEGKTLFLAPIDMGWKTRDLENRYTIDQTRKLLQLHTIPHALFGGEDGFLRRASVLTVDTLLPERGGGYVKLTIKVQPDGNTLIGHPEISEDLWMNLLDSECGKTRIVPELQLPARRQLVGNYRVELLYFALSF</sequence>
<accession>G7YKD1</accession>
<reference evidence="4" key="1">
    <citation type="journal article" date="2011" name="Genome Biol.">
        <title>The draft genome of the carcinogenic human liver fluke Clonorchis sinensis.</title>
        <authorList>
            <person name="Wang X."/>
            <person name="Chen W."/>
            <person name="Huang Y."/>
            <person name="Sun J."/>
            <person name="Men J."/>
            <person name="Liu H."/>
            <person name="Luo F."/>
            <person name="Guo L."/>
            <person name="Lv X."/>
            <person name="Deng C."/>
            <person name="Zhou C."/>
            <person name="Fan Y."/>
            <person name="Li X."/>
            <person name="Huang L."/>
            <person name="Hu Y."/>
            <person name="Liang C."/>
            <person name="Hu X."/>
            <person name="Xu J."/>
            <person name="Yu X."/>
        </authorList>
    </citation>
    <scope>NUCLEOTIDE SEQUENCE [LARGE SCALE GENOMIC DNA]</scope>
    <source>
        <strain evidence="4">Henan</strain>
    </source>
</reference>
<reference key="2">
    <citation type="submission" date="2011-10" db="EMBL/GenBank/DDBJ databases">
        <title>The genome and transcriptome sequence of Clonorchis sinensis provide insights into the carcinogenic liver fluke.</title>
        <authorList>
            <person name="Wang X."/>
            <person name="Huang Y."/>
            <person name="Chen W."/>
            <person name="Liu H."/>
            <person name="Guo L."/>
            <person name="Chen Y."/>
            <person name="Luo F."/>
            <person name="Zhou W."/>
            <person name="Sun J."/>
            <person name="Mao Q."/>
            <person name="Liang P."/>
            <person name="Zhou C."/>
            <person name="Tian Y."/>
            <person name="Men J."/>
            <person name="Lv X."/>
            <person name="Huang L."/>
            <person name="Zhou J."/>
            <person name="Hu Y."/>
            <person name="Li R."/>
            <person name="Zhang F."/>
            <person name="Lei H."/>
            <person name="Li X."/>
            <person name="Hu X."/>
            <person name="Liang C."/>
            <person name="Xu J."/>
            <person name="Wu Z."/>
            <person name="Yu X."/>
        </authorList>
    </citation>
    <scope>NUCLEOTIDE SEQUENCE</scope>
    <source>
        <strain>Henan</strain>
    </source>
</reference>
<dbReference type="InterPro" id="IPR000782">
    <property type="entry name" value="FAS1_domain"/>
</dbReference>
<protein>
    <submittedName>
        <fullName evidence="4">Periostin</fullName>
    </submittedName>
</protein>
<dbReference type="InterPro" id="IPR036875">
    <property type="entry name" value="Znf_CCHC_sf"/>
</dbReference>
<dbReference type="GO" id="GO:0008270">
    <property type="term" value="F:zinc ion binding"/>
    <property type="evidence" value="ECO:0007669"/>
    <property type="project" value="UniProtKB-KW"/>
</dbReference>
<feature type="domain" description="FAS1" evidence="3">
    <location>
        <begin position="607"/>
        <end position="742"/>
    </location>
</feature>
<dbReference type="GO" id="GO:0005615">
    <property type="term" value="C:extracellular space"/>
    <property type="evidence" value="ECO:0007669"/>
    <property type="project" value="TreeGrafter"/>
</dbReference>
<name>G7YKD1_CLOSI</name>
<dbReference type="GO" id="GO:0050839">
    <property type="term" value="F:cell adhesion molecule binding"/>
    <property type="evidence" value="ECO:0007669"/>
    <property type="project" value="TreeGrafter"/>
</dbReference>
<evidence type="ECO:0000313" key="4">
    <source>
        <dbReference type="EMBL" id="GAA53413.1"/>
    </source>
</evidence>
<dbReference type="Proteomes" id="UP000008909">
    <property type="component" value="Unassembled WGS sequence"/>
</dbReference>
<gene>
    <name evidence="4" type="ORF">CLF_110162</name>
</gene>
<dbReference type="PROSITE" id="PS50158">
    <property type="entry name" value="ZF_CCHC"/>
    <property type="match status" value="1"/>
</dbReference>
<dbReference type="GO" id="GO:0007155">
    <property type="term" value="P:cell adhesion"/>
    <property type="evidence" value="ECO:0007669"/>
    <property type="project" value="TreeGrafter"/>
</dbReference>
<dbReference type="PANTHER" id="PTHR10900">
    <property type="entry name" value="PERIOSTIN-RELATED"/>
    <property type="match status" value="1"/>
</dbReference>
<organism evidence="4 5">
    <name type="scientific">Clonorchis sinensis</name>
    <name type="common">Chinese liver fluke</name>
    <dbReference type="NCBI Taxonomy" id="79923"/>
    <lineage>
        <taxon>Eukaryota</taxon>
        <taxon>Metazoa</taxon>
        <taxon>Spiralia</taxon>
        <taxon>Lophotrochozoa</taxon>
        <taxon>Platyhelminthes</taxon>
        <taxon>Trematoda</taxon>
        <taxon>Digenea</taxon>
        <taxon>Opisthorchiida</taxon>
        <taxon>Opisthorchiata</taxon>
        <taxon>Opisthorchiidae</taxon>
        <taxon>Clonorchis</taxon>
    </lineage>
</organism>
<dbReference type="GO" id="GO:0003676">
    <property type="term" value="F:nucleic acid binding"/>
    <property type="evidence" value="ECO:0007669"/>
    <property type="project" value="InterPro"/>
</dbReference>